<keyword evidence="5" id="KW-1185">Reference proteome</keyword>
<keyword evidence="1 2" id="KW-0732">Signal</keyword>
<evidence type="ECO:0000313" key="4">
    <source>
        <dbReference type="EMBL" id="ADV49102.1"/>
    </source>
</evidence>
<dbReference type="PANTHER" id="PTHR43037:SF1">
    <property type="entry name" value="BLL1128 PROTEIN"/>
    <property type="match status" value="1"/>
</dbReference>
<dbReference type="InterPro" id="IPR050955">
    <property type="entry name" value="Plant_Biomass_Hydrol_Est"/>
</dbReference>
<evidence type="ECO:0000259" key="3">
    <source>
        <dbReference type="Pfam" id="PF02230"/>
    </source>
</evidence>
<organism evidence="4 5">
    <name type="scientific">Cellulophaga algicola (strain DSM 14237 / IC166 / ACAM 630)</name>
    <dbReference type="NCBI Taxonomy" id="688270"/>
    <lineage>
        <taxon>Bacteria</taxon>
        <taxon>Pseudomonadati</taxon>
        <taxon>Bacteroidota</taxon>
        <taxon>Flavobacteriia</taxon>
        <taxon>Flavobacteriales</taxon>
        <taxon>Flavobacteriaceae</taxon>
        <taxon>Cellulophaga</taxon>
    </lineage>
</organism>
<dbReference type="STRING" id="688270.Celal_1801"/>
<dbReference type="Gene3D" id="3.40.50.1820">
    <property type="entry name" value="alpha/beta hydrolase"/>
    <property type="match status" value="1"/>
</dbReference>
<dbReference type="Proteomes" id="UP000008634">
    <property type="component" value="Chromosome"/>
</dbReference>
<reference evidence="4 5" key="1">
    <citation type="journal article" date="2010" name="Stand. Genomic Sci.">
        <title>Complete genome sequence of Cellulophaga algicola type strain (IC166).</title>
        <authorList>
            <person name="Abt B."/>
            <person name="Lu M."/>
            <person name="Misra M."/>
            <person name="Han C."/>
            <person name="Nolan M."/>
            <person name="Lucas S."/>
            <person name="Hammon N."/>
            <person name="Deshpande S."/>
            <person name="Cheng J.F."/>
            <person name="Tapia R."/>
            <person name="Goodwin L."/>
            <person name="Pitluck S."/>
            <person name="Liolios K."/>
            <person name="Pagani I."/>
            <person name="Ivanova N."/>
            <person name="Mavromatis K."/>
            <person name="Ovchinikova G."/>
            <person name="Pati A."/>
            <person name="Chen A."/>
            <person name="Palaniappan K."/>
            <person name="Land M."/>
            <person name="Hauser L."/>
            <person name="Chang Y.J."/>
            <person name="Jeffries C.D."/>
            <person name="Detter J.C."/>
            <person name="Brambilla E."/>
            <person name="Rohde M."/>
            <person name="Tindall B.J."/>
            <person name="Goker M."/>
            <person name="Woyke T."/>
            <person name="Bristow J."/>
            <person name="Eisen J.A."/>
            <person name="Markowitz V."/>
            <person name="Hugenholtz P."/>
            <person name="Kyrpides N.C."/>
            <person name="Klenk H.P."/>
            <person name="Lapidus A."/>
        </authorList>
    </citation>
    <scope>NUCLEOTIDE SEQUENCE [LARGE SCALE GENOMIC DNA]</scope>
    <source>
        <strain evidence="5">DSM 14237 / IC166 / ACAM 630</strain>
    </source>
</reference>
<gene>
    <name evidence="4" type="ordered locus">Celal_1801</name>
</gene>
<feature type="domain" description="Phospholipase/carboxylesterase/thioesterase" evidence="3">
    <location>
        <begin position="53"/>
        <end position="243"/>
    </location>
</feature>
<name>E6XDH0_CELAD</name>
<dbReference type="KEGG" id="cao:Celal_1801"/>
<dbReference type="Pfam" id="PF02230">
    <property type="entry name" value="Abhydrolase_2"/>
    <property type="match status" value="1"/>
</dbReference>
<dbReference type="AlphaFoldDB" id="E6XDH0"/>
<dbReference type="EMBL" id="CP002453">
    <property type="protein sequence ID" value="ADV49102.1"/>
    <property type="molecule type" value="Genomic_DNA"/>
</dbReference>
<proteinExistence type="predicted"/>
<dbReference type="SUPFAM" id="SSF53474">
    <property type="entry name" value="alpha/beta-Hydrolases"/>
    <property type="match status" value="1"/>
</dbReference>
<dbReference type="OrthoDB" id="9764953at2"/>
<evidence type="ECO:0000256" key="1">
    <source>
        <dbReference type="ARBA" id="ARBA00022729"/>
    </source>
</evidence>
<dbReference type="HOGENOM" id="CLU_064094_0_0_10"/>
<dbReference type="PANTHER" id="PTHR43037">
    <property type="entry name" value="UNNAMED PRODUCT-RELATED"/>
    <property type="match status" value="1"/>
</dbReference>
<feature type="chain" id="PRO_5003213035" description="Phospholipase/carboxylesterase/thioesterase domain-containing protein" evidence="2">
    <location>
        <begin position="22"/>
        <end position="260"/>
    </location>
</feature>
<sequence>MKIKKIGGFIVLLLVSFQALAQNENYQKEMFIKGADTLKYRVMYPKNFSDTDQYPVVFFLHGAGERGNDNESQLAHGSSLFANAESLENFPAIVVFPQCPTEDYWSNAKIKRQTRPISLKFKYNRAPTKAMNMVMQLVDEMVGKPFAKENQVYVMGLSMGGMGTYELLYRKPETFAAAIAICGGGDEKKSKDFARKVPLWIFHGAKDDVVDPQLSLKMASAIMEYGGQPNVTLFSDANHNSWDPAFAEPALLPWLFTQKK</sequence>
<protein>
    <recommendedName>
        <fullName evidence="3">Phospholipase/carboxylesterase/thioesterase domain-containing protein</fullName>
    </recommendedName>
</protein>
<dbReference type="InterPro" id="IPR003140">
    <property type="entry name" value="PLipase/COase/thioEstase"/>
</dbReference>
<evidence type="ECO:0000256" key="2">
    <source>
        <dbReference type="SAM" id="SignalP"/>
    </source>
</evidence>
<feature type="signal peptide" evidence="2">
    <location>
        <begin position="1"/>
        <end position="21"/>
    </location>
</feature>
<dbReference type="eggNOG" id="COG4099">
    <property type="taxonomic scope" value="Bacteria"/>
</dbReference>
<accession>E6XDH0</accession>
<evidence type="ECO:0000313" key="5">
    <source>
        <dbReference type="Proteomes" id="UP000008634"/>
    </source>
</evidence>
<dbReference type="InterPro" id="IPR029058">
    <property type="entry name" value="AB_hydrolase_fold"/>
</dbReference>
<dbReference type="RefSeq" id="WP_013550580.1">
    <property type="nucleotide sequence ID" value="NC_014934.1"/>
</dbReference>
<dbReference type="GO" id="GO:0016787">
    <property type="term" value="F:hydrolase activity"/>
    <property type="evidence" value="ECO:0007669"/>
    <property type="project" value="InterPro"/>
</dbReference>